<evidence type="ECO:0000313" key="1">
    <source>
        <dbReference type="EMBL" id="SMF37320.1"/>
    </source>
</evidence>
<evidence type="ECO:0008006" key="3">
    <source>
        <dbReference type="Google" id="ProtNLM"/>
    </source>
</evidence>
<protein>
    <recommendedName>
        <fullName evidence="3">DUF5017 domain-containing protein</fullName>
    </recommendedName>
</protein>
<keyword evidence="2" id="KW-1185">Reference proteome</keyword>
<dbReference type="PROSITE" id="PS51257">
    <property type="entry name" value="PROKAR_LIPOPROTEIN"/>
    <property type="match status" value="1"/>
</dbReference>
<name>A0A1Y6C0M5_9BACT</name>
<accession>A0A1Y6C0M5</accession>
<evidence type="ECO:0000313" key="2">
    <source>
        <dbReference type="Proteomes" id="UP000192907"/>
    </source>
</evidence>
<organism evidence="1 2">
    <name type="scientific">Pseudobacteriovorax antillogorgiicola</name>
    <dbReference type="NCBI Taxonomy" id="1513793"/>
    <lineage>
        <taxon>Bacteria</taxon>
        <taxon>Pseudomonadati</taxon>
        <taxon>Bdellovibrionota</taxon>
        <taxon>Oligoflexia</taxon>
        <taxon>Oligoflexales</taxon>
        <taxon>Pseudobacteriovoracaceae</taxon>
        <taxon>Pseudobacteriovorax</taxon>
    </lineage>
</organism>
<sequence length="333" mass="36015">MKLYVLPICLGLLASCGGRDKSSESQIANVTIKELNAPESYNKVRLAASLEGDSSKAIDFVKEAEGNSNLEGDLELTAAIPVGRYQLELEYFRKEANSDVQRLIYSSGACSAQVRSAQNDNFFDLKAGSQDVEITVCDSDETPLATVVVEPSYYTGKGIIFSEVFDRGLGKFSNQTTPAESKIKWGKTDSRGTNFGRVWSKDAGDSVAWLLSDPIDLSEIDEPKLSFDYGVRFGADEVPEGTLSLKVSYNYDADNPQNATWHEIPLGTLPEKPSGATSYSDLASVTDADLSSFSGAADKSKVRLAFVFTQTEGFGWRVANISIKDPAAAESAD</sequence>
<proteinExistence type="predicted"/>
<dbReference type="RefSeq" id="WP_132320115.1">
    <property type="nucleotide sequence ID" value="NZ_FWZT01000011.1"/>
</dbReference>
<dbReference type="AlphaFoldDB" id="A0A1Y6C0M5"/>
<dbReference type="EMBL" id="FWZT01000011">
    <property type="protein sequence ID" value="SMF37320.1"/>
    <property type="molecule type" value="Genomic_DNA"/>
</dbReference>
<reference evidence="2" key="1">
    <citation type="submission" date="2017-04" db="EMBL/GenBank/DDBJ databases">
        <authorList>
            <person name="Varghese N."/>
            <person name="Submissions S."/>
        </authorList>
    </citation>
    <scope>NUCLEOTIDE SEQUENCE [LARGE SCALE GENOMIC DNA]</scope>
    <source>
        <strain evidence="2">RKEM611</strain>
    </source>
</reference>
<dbReference type="Proteomes" id="UP000192907">
    <property type="component" value="Unassembled WGS sequence"/>
</dbReference>
<gene>
    <name evidence="1" type="ORF">SAMN06296036_11189</name>
</gene>